<dbReference type="AlphaFoldDB" id="A0A5P8M111"/>
<feature type="chain" id="PRO_5038510291" evidence="6">
    <location>
        <begin position="29"/>
        <end position="431"/>
    </location>
</feature>
<dbReference type="PANTHER" id="PTHR43649:SF33">
    <property type="entry name" value="POLYGALACTURONAN_RHAMNOGALACTURONAN-BINDING PROTEIN YTCQ"/>
    <property type="match status" value="1"/>
</dbReference>
<evidence type="ECO:0000256" key="5">
    <source>
        <dbReference type="ARBA" id="ARBA00023288"/>
    </source>
</evidence>
<dbReference type="InterPro" id="IPR050490">
    <property type="entry name" value="Bact_solute-bd_prot1"/>
</dbReference>
<dbReference type="KEGG" id="lhb:D1010_00145"/>
<keyword evidence="4" id="KW-0564">Palmitate</keyword>
<dbReference type="InterPro" id="IPR006059">
    <property type="entry name" value="SBP"/>
</dbReference>
<evidence type="ECO:0000256" key="3">
    <source>
        <dbReference type="ARBA" id="ARBA00023136"/>
    </source>
</evidence>
<evidence type="ECO:0000256" key="4">
    <source>
        <dbReference type="ARBA" id="ARBA00023139"/>
    </source>
</evidence>
<dbReference type="Proteomes" id="UP000326779">
    <property type="component" value="Chromosome"/>
</dbReference>
<proteinExistence type="predicted"/>
<dbReference type="Gene3D" id="3.40.190.10">
    <property type="entry name" value="Periplasmic binding protein-like II"/>
    <property type="match status" value="1"/>
</dbReference>
<accession>A0A5P8M111</accession>
<evidence type="ECO:0000313" key="7">
    <source>
        <dbReference type="EMBL" id="QFR21975.1"/>
    </source>
</evidence>
<keyword evidence="3" id="KW-0472">Membrane</keyword>
<protein>
    <submittedName>
        <fullName evidence="7">Extracellular solute-binding protein</fullName>
    </submittedName>
</protein>
<organism evidence="7 8">
    <name type="scientific">Schleiferilactobacillus harbinensis</name>
    <dbReference type="NCBI Taxonomy" id="304207"/>
    <lineage>
        <taxon>Bacteria</taxon>
        <taxon>Bacillati</taxon>
        <taxon>Bacillota</taxon>
        <taxon>Bacilli</taxon>
        <taxon>Lactobacillales</taxon>
        <taxon>Lactobacillaceae</taxon>
        <taxon>Schleiferilactobacillus</taxon>
    </lineage>
</organism>
<dbReference type="Pfam" id="PF01547">
    <property type="entry name" value="SBP_bac_1"/>
    <property type="match status" value="1"/>
</dbReference>
<evidence type="ECO:0000256" key="2">
    <source>
        <dbReference type="ARBA" id="ARBA00022729"/>
    </source>
</evidence>
<reference evidence="7 8" key="1">
    <citation type="submission" date="2019-10" db="EMBL/GenBank/DDBJ databases">
        <title>The completed genome of Lactobacillus harbinensis M1.</title>
        <authorList>
            <person name="Zheng Y."/>
        </authorList>
    </citation>
    <scope>NUCLEOTIDE SEQUENCE [LARGE SCALE GENOMIC DNA]</scope>
    <source>
        <strain evidence="7 8">M1</strain>
    </source>
</reference>
<dbReference type="SUPFAM" id="SSF53850">
    <property type="entry name" value="Periplasmic binding protein-like II"/>
    <property type="match status" value="1"/>
</dbReference>
<keyword evidence="5" id="KW-0449">Lipoprotein</keyword>
<dbReference type="CDD" id="cd13585">
    <property type="entry name" value="PBP2_TMBP_like"/>
    <property type="match status" value="1"/>
</dbReference>
<gene>
    <name evidence="7" type="ORF">D1010_00145</name>
</gene>
<evidence type="ECO:0000256" key="1">
    <source>
        <dbReference type="ARBA" id="ARBA00022475"/>
    </source>
</evidence>
<dbReference type="PROSITE" id="PS51257">
    <property type="entry name" value="PROKAR_LIPOPROTEIN"/>
    <property type="match status" value="1"/>
</dbReference>
<evidence type="ECO:0000256" key="6">
    <source>
        <dbReference type="SAM" id="SignalP"/>
    </source>
</evidence>
<feature type="signal peptide" evidence="6">
    <location>
        <begin position="1"/>
        <end position="28"/>
    </location>
</feature>
<dbReference type="EMBL" id="CP045143">
    <property type="protein sequence ID" value="QFR21975.1"/>
    <property type="molecule type" value="Genomic_DNA"/>
</dbReference>
<keyword evidence="1" id="KW-1003">Cell membrane</keyword>
<name>A0A5P8M111_9LACO</name>
<dbReference type="RefSeq" id="WP_152259976.1">
    <property type="nucleotide sequence ID" value="NZ_CP045143.1"/>
</dbReference>
<keyword evidence="2 6" id="KW-0732">Signal</keyword>
<sequence>MQSWLKKSGIIISLAAAALLILSGCGSGSSNSGSASSGSKKNEKVTLTVSTWNYDTTPEFAALFRAYEKEHPNVTIKNVDIAADQYDNKLTTMLAGGDTTDILTMKNLLSYSGYAYRNQLLDITSDVKKLNTKDYQGTIATLKTTDDKYYAIPYRNDFWVLYYNTELVKKAGVTIPDNMTWDQYEELAKKLTSGSGSDKVYGTYQHTWRSTIQAIAGAQTGHNLLKPNYEFMKPYYDRALAMQKAGYQMNYGTAKSTQTTYTAQFQTGKTAMMIMGTWAMSGNIQAADKGTTNVKWAIAPVPQLKSGDSTTFGSPTAFAINKNSKNAAAARDFVKWATGEKGAAVVAKIGIVPAYRTDAINKIYFATKGMPTDATSKVAFEPKKIGIEMPQAKNSTQIDKILQEEHDLIMIGDKTVSQGIKEMESRVKALQ</sequence>
<dbReference type="PANTHER" id="PTHR43649">
    <property type="entry name" value="ARABINOSE-BINDING PROTEIN-RELATED"/>
    <property type="match status" value="1"/>
</dbReference>
<evidence type="ECO:0000313" key="8">
    <source>
        <dbReference type="Proteomes" id="UP000326779"/>
    </source>
</evidence>